<evidence type="ECO:0000256" key="5">
    <source>
        <dbReference type="ARBA" id="ARBA00022840"/>
    </source>
</evidence>
<feature type="compositionally biased region" description="Polar residues" evidence="7">
    <location>
        <begin position="1583"/>
        <end position="1604"/>
    </location>
</feature>
<dbReference type="FunFam" id="3.30.810.10:FF:000001">
    <property type="entry name" value="1-phosphatidylinositol 3-phosphate 5-kinase FAB1"/>
    <property type="match status" value="1"/>
</dbReference>
<reference evidence="9" key="1">
    <citation type="submission" date="2022-07" db="EMBL/GenBank/DDBJ databases">
        <title>Phylogenomic reconstructions and comparative analyses of Kickxellomycotina fungi.</title>
        <authorList>
            <person name="Reynolds N.K."/>
            <person name="Stajich J.E."/>
            <person name="Barry K."/>
            <person name="Grigoriev I.V."/>
            <person name="Crous P."/>
            <person name="Smith M.E."/>
        </authorList>
    </citation>
    <scope>NUCLEOTIDE SEQUENCE</scope>
    <source>
        <strain evidence="9">IMI 214461</strain>
    </source>
</reference>
<feature type="compositionally biased region" description="Basic and acidic residues" evidence="7">
    <location>
        <begin position="1860"/>
        <end position="1869"/>
    </location>
</feature>
<organism evidence="9 10">
    <name type="scientific">Coemansia thaxteri</name>
    <dbReference type="NCBI Taxonomy" id="2663907"/>
    <lineage>
        <taxon>Eukaryota</taxon>
        <taxon>Fungi</taxon>
        <taxon>Fungi incertae sedis</taxon>
        <taxon>Zoopagomycota</taxon>
        <taxon>Kickxellomycotina</taxon>
        <taxon>Kickxellomycetes</taxon>
        <taxon>Kickxellales</taxon>
        <taxon>Kickxellaceae</taxon>
        <taxon>Coemansia</taxon>
    </lineage>
</organism>
<dbReference type="Gene3D" id="3.30.800.10">
    <property type="entry name" value="Phosphatidylinositol Phosphate Kinase II Beta"/>
    <property type="match status" value="1"/>
</dbReference>
<keyword evidence="2 6" id="KW-0808">Transferase</keyword>
<evidence type="ECO:0000256" key="6">
    <source>
        <dbReference type="PROSITE-ProRule" id="PRU00781"/>
    </source>
</evidence>
<accession>A0A9W8BE89</accession>
<feature type="region of interest" description="Disordered" evidence="7">
    <location>
        <begin position="1526"/>
        <end position="1612"/>
    </location>
</feature>
<keyword evidence="3 6" id="KW-0547">Nucleotide-binding</keyword>
<feature type="compositionally biased region" description="Low complexity" evidence="7">
    <location>
        <begin position="1367"/>
        <end position="1385"/>
    </location>
</feature>
<dbReference type="Pfam" id="PF01504">
    <property type="entry name" value="PIP5K"/>
    <property type="match status" value="2"/>
</dbReference>
<dbReference type="Gene3D" id="3.30.810.10">
    <property type="entry name" value="2-Layer Sandwich"/>
    <property type="match status" value="1"/>
</dbReference>
<evidence type="ECO:0000256" key="3">
    <source>
        <dbReference type="ARBA" id="ARBA00022741"/>
    </source>
</evidence>
<evidence type="ECO:0000313" key="9">
    <source>
        <dbReference type="EMBL" id="KAJ2005868.1"/>
    </source>
</evidence>
<feature type="compositionally biased region" description="Polar residues" evidence="7">
    <location>
        <begin position="1870"/>
        <end position="1881"/>
    </location>
</feature>
<evidence type="ECO:0000256" key="7">
    <source>
        <dbReference type="SAM" id="MobiDB-lite"/>
    </source>
</evidence>
<dbReference type="InterPro" id="IPR027484">
    <property type="entry name" value="PInositol-4-P-5-kinase_N"/>
</dbReference>
<feature type="region of interest" description="Disordered" evidence="7">
    <location>
        <begin position="1302"/>
        <end position="1396"/>
    </location>
</feature>
<keyword evidence="10" id="KW-1185">Reference proteome</keyword>
<feature type="region of interest" description="Disordered" evidence="7">
    <location>
        <begin position="1837"/>
        <end position="1881"/>
    </location>
</feature>
<dbReference type="InterPro" id="IPR027483">
    <property type="entry name" value="PInositol-4-P-4/5-kinase_C_sf"/>
</dbReference>
<dbReference type="FunFam" id="3.50.7.10:FF:000007">
    <property type="entry name" value="1-phosphatidylinositol 3-phosphate 5-kinase isoform X1"/>
    <property type="match status" value="1"/>
</dbReference>
<sequence>MFAGRNKSGKDGDRPPQTNRLLQTLYSRNRSGSSADQHSNSAPPRLTPSSTHDLAAKTDLAGFSMLESLRRTEPRPTVELARPATEVAFTRVSDIMRPAVDRHAHATSASLLALRATQQGPGFARAPHAQSPLSTAIQVHNGAEPGSSGASATSTEDGGGEGGHIGGGYVVTEHGRRMSLFHGGSAREYRPGGTSGLVADAFSFFNDEHDVPFRLNAVEIAAQDDKNECAFLSHHFEPNSAFGSESERARSILPLLVGQLHPTVPSLSRDLPTFGDRVLEMPAVSSDLRKELASIQAFNQRAKRRLSEIDPHGIMPEFALCHLQRTIRQLLEEIDIPESRGWDTVILRLVLNAISRVQPNVRREDSMDLRRYVRIKRIPGGVPDDSQYISGIVFTKNLAHRRMPRYLESPRIMLLTFPLEYTAPSKHVLFDDELRVQHSFTEKLIQRITGAAPDIVMAEKHVPRQVLEGLMRNKICAAYGVKRSVIRAICRCTGAEIVTSMDKFSDYPRTGVCESIAVQTYEDESIPEFRKSFIFLDGCADSRGGTIVLRGEPFDKLGDIKQVVDLVVCLAYSMLLESSLLLDEFALAAPGQYDLACAPETLDDHQSLALQALSEYNIVLSSSPCVRIPPPRVLVSMREKELATGAITEKFNRLTKAARRDTQSAADGLVAHADHSTGVSFLVSRQQSAAGSNRLRQQYESELALHESHIHEGEVFLDTNPQAVSLWDYQSIAVAYMVTCRKHDYLVCTGPQYHSIAFYSHSDVTLGQYLEEMCFDLQYDCPSNNRPCTHPMYEHRRSYIHHHGKIDVTMDEHPCPVERMSETILMWGECRVCRKQTPVTRMSDESWRYSFGKYLETTFYNDALVPRACVCPHDIHRDYVRFFSLRNMAVKFEYSSFPIWNVAAPTTPLYFNMEVSIRLKEEEARELRKRLGDYYASLTSRLDAFPLELVFVEKVDECKRALHLLAARAATEQMYFQQTLEQTLRNTPPADTLVIVVVYEALERKVVEWNLQFTELVQSFIQLDTSSRAISMAKRVMSSEALASADGAQAKGTLLAPAKEPEIDSLQVIDELHSAAHHDYGQGDTGAHDFARYEMPHVCASPSTELSSELLSGEGASPIADIPMTSRIYRRLSMETMKQERERLEKLQDKLRRTADTAEGRGKIPKTGGKAGAPSDPYSLPPRQSAHQDQASHPLEAGQRPEPRQAIDASRVAGYSTTRLIGGIATDVDYDVPVPRQTEFPELRSRKGKANTKYAAGYGSKDARPLFDILQRPAYPAAVEPRIVSQQKEASLIPSRIPGIRSQQHQPLLQQSPSQLGAADDAQPLASERRSATSSRPLSSFGKPPDTRNSNIPRPPNIRGRATSPTGAGQAQSAASAPASRAAAGAGDGGDEQTKGTSNVFLRLAKRLNSAKGGQSTSAALGSAPRKMNLLLPAAAQYMSQHPQRSAMPQVQVFYTKPSPSEESMSRKMNSARRHSYQVPPNHTDAALDLASAHGTAELSRSRHSSSTRRGTEAIGGIAAAIAEEPGEGGALNASGGRISDWPSGSARRRSATVSRAQPRAASDGKRGHVHSTLSYPPIMPHTSRSAQTAGLTAHSTDGGPSTHSVSRSSVAARASNIIPSITRRLGLGFGFRSSTPRNSSDLHDHETARTTDDEDHPSTVLHKRPRTTLAFTFDSKATRPPIPAQLVTDFNSARQGTLGRPSTGNDSLTAEPLSGTESSSPESISLSIESSESSESESENDIAGSIDDHLPYYSGSSLGLPNNRHRSGWSRHAPSTSTDRAAMFAGTPDSHMDLSMSSPMRTTLNPLLQSRHWLRMPAGFEGSADDMSGSLRASVLESSRQGHLRMRRDSSTEDDELDTHEPDLHFDQSDSGSDGENIGSVTEQDAKSAAEYLHSVITASNEQVGVAGRSADFTHEPSTASASTPATAGMQLTKISSFESSMDPSAGGLSGIGEASATLPIPQKNMAKLWKTISNLLMASGGSQLFQIGIDLKYPLDSTEHVVSHSPIIVRESEPSSIIAFALMASEYRKELHAIFEGIKSGTDDASHFGEASRAGDGRGSVGTSLFGGESEPKSPVNEFVKPEPQPHVDDDAVIERVMLQSPGHHLVVQFVAGQTEFVCKVYYAAQFEALRRCNGCQDSYIESLSRCMPYVAQGGKSGSAFLRTKDKRFIIKDVLKAESDAFVKFAPFYFKHMYRTYRDVMLTVMVKIFGLCRVSYRNAATGKTVKMNVIIMENLFYERNCKPIFDLKGSERNRMVSETGVNEVLQDENFVKLIRKSPICIRQQTKRHLHDAIWNDTLFLSKMNVMDYSLLVGVDESSNELVIGIVDFIRTFTWDKKLESWVKETGILGSGGKGPTIVSPKQYKKRFREAMERYFLMVPDKFFVTQAEDEG</sequence>
<evidence type="ECO:0000259" key="8">
    <source>
        <dbReference type="PROSITE" id="PS51455"/>
    </source>
</evidence>
<feature type="region of interest" description="Disordered" evidence="7">
    <location>
        <begin position="1148"/>
        <end position="1211"/>
    </location>
</feature>
<feature type="region of interest" description="Disordered" evidence="7">
    <location>
        <begin position="139"/>
        <end position="168"/>
    </location>
</feature>
<feature type="region of interest" description="Disordered" evidence="7">
    <location>
        <begin position="1493"/>
        <end position="1512"/>
    </location>
</feature>
<dbReference type="CDD" id="cd17300">
    <property type="entry name" value="PIPKc_PIKfyve"/>
    <property type="match status" value="1"/>
</dbReference>
<evidence type="ECO:0000313" key="10">
    <source>
        <dbReference type="Proteomes" id="UP001150907"/>
    </source>
</evidence>
<keyword evidence="5 6" id="KW-0067">ATP-binding</keyword>
<dbReference type="SUPFAM" id="SSF56104">
    <property type="entry name" value="SAICAR synthase-like"/>
    <property type="match status" value="1"/>
</dbReference>
<feature type="region of interest" description="Disordered" evidence="7">
    <location>
        <begin position="1"/>
        <end position="52"/>
    </location>
</feature>
<dbReference type="GO" id="GO:0005524">
    <property type="term" value="F:ATP binding"/>
    <property type="evidence" value="ECO:0007669"/>
    <property type="project" value="UniProtKB-UniRule"/>
</dbReference>
<dbReference type="PROSITE" id="PS51455">
    <property type="entry name" value="PIPK"/>
    <property type="match status" value="1"/>
</dbReference>
<feature type="compositionally biased region" description="Polar residues" evidence="7">
    <location>
        <begin position="1689"/>
        <end position="1709"/>
    </location>
</feature>
<gene>
    <name evidence="9" type="primary">MDM12</name>
    <name evidence="9" type="ORF">H4R26_001710</name>
</gene>
<feature type="compositionally biased region" description="Basic and acidic residues" evidence="7">
    <location>
        <begin position="1641"/>
        <end position="1652"/>
    </location>
</feature>
<feature type="region of interest" description="Disordered" evidence="7">
    <location>
        <begin position="1628"/>
        <end position="1789"/>
    </location>
</feature>
<feature type="compositionally biased region" description="Low complexity" evidence="7">
    <location>
        <begin position="1302"/>
        <end position="1316"/>
    </location>
</feature>
<feature type="region of interest" description="Disordered" evidence="7">
    <location>
        <begin position="2067"/>
        <end position="2087"/>
    </location>
</feature>
<dbReference type="InterPro" id="IPR044769">
    <property type="entry name" value="PIKfyve_PIPKc"/>
</dbReference>
<dbReference type="GO" id="GO:0000329">
    <property type="term" value="C:fungal-type vacuole membrane"/>
    <property type="evidence" value="ECO:0007669"/>
    <property type="project" value="TreeGrafter"/>
</dbReference>
<feature type="compositionally biased region" description="Low complexity" evidence="7">
    <location>
        <begin position="1712"/>
        <end position="1732"/>
    </location>
</feature>
<protein>
    <recommendedName>
        <fullName evidence="1">1-phosphatidylinositol-3-phosphate 5-kinase</fullName>
        <ecNumber evidence="1">2.7.1.150</ecNumber>
    </recommendedName>
</protein>
<dbReference type="InterPro" id="IPR002498">
    <property type="entry name" value="PInositol-4-P-4/5-kinase_core"/>
</dbReference>
<dbReference type="GO" id="GO:0000285">
    <property type="term" value="F:1-phosphatidylinositol-3-phosphate 5-kinase activity"/>
    <property type="evidence" value="ECO:0007669"/>
    <property type="project" value="UniProtKB-EC"/>
</dbReference>
<proteinExistence type="predicted"/>
<keyword evidence="4 6" id="KW-0418">Kinase</keyword>
<dbReference type="EMBL" id="JANBQF010000082">
    <property type="protein sequence ID" value="KAJ2005868.1"/>
    <property type="molecule type" value="Genomic_DNA"/>
</dbReference>
<dbReference type="PANTHER" id="PTHR45748">
    <property type="entry name" value="1-PHOSPHATIDYLINOSITOL 3-PHOSPHATE 5-KINASE-RELATED"/>
    <property type="match status" value="1"/>
</dbReference>
<evidence type="ECO:0000256" key="1">
    <source>
        <dbReference type="ARBA" id="ARBA00012009"/>
    </source>
</evidence>
<dbReference type="EC" id="2.7.1.150" evidence="1"/>
<dbReference type="Pfam" id="PF00118">
    <property type="entry name" value="Cpn60_TCP1"/>
    <property type="match status" value="1"/>
</dbReference>
<feature type="compositionally biased region" description="Polar residues" evidence="7">
    <location>
        <begin position="16"/>
        <end position="52"/>
    </location>
</feature>
<dbReference type="OrthoDB" id="158357at2759"/>
<evidence type="ECO:0000256" key="2">
    <source>
        <dbReference type="ARBA" id="ARBA00022679"/>
    </source>
</evidence>
<dbReference type="PANTHER" id="PTHR45748:SF7">
    <property type="entry name" value="1-PHOSPHATIDYLINOSITOL 3-PHOSPHATE 5-KINASE-RELATED"/>
    <property type="match status" value="1"/>
</dbReference>
<dbReference type="Gene3D" id="3.50.7.10">
    <property type="entry name" value="GroEL"/>
    <property type="match status" value="1"/>
</dbReference>
<dbReference type="Proteomes" id="UP001150907">
    <property type="component" value="Unassembled WGS sequence"/>
</dbReference>
<feature type="compositionally biased region" description="Basic and acidic residues" evidence="7">
    <location>
        <begin position="1148"/>
        <end position="1162"/>
    </location>
</feature>
<dbReference type="InterPro" id="IPR002423">
    <property type="entry name" value="Cpn60/GroEL/TCP-1"/>
</dbReference>
<dbReference type="InterPro" id="IPR027409">
    <property type="entry name" value="GroEL-like_apical_dom_sf"/>
</dbReference>
<evidence type="ECO:0000256" key="4">
    <source>
        <dbReference type="ARBA" id="ARBA00022777"/>
    </source>
</evidence>
<feature type="domain" description="PIPK" evidence="8">
    <location>
        <begin position="2058"/>
        <end position="2377"/>
    </location>
</feature>
<dbReference type="GO" id="GO:0046854">
    <property type="term" value="P:phosphatidylinositol phosphate biosynthetic process"/>
    <property type="evidence" value="ECO:0007669"/>
    <property type="project" value="TreeGrafter"/>
</dbReference>
<name>A0A9W8BE89_9FUNG</name>
<dbReference type="SMART" id="SM00330">
    <property type="entry name" value="PIPKc"/>
    <property type="match status" value="1"/>
</dbReference>
<dbReference type="SUPFAM" id="SSF52029">
    <property type="entry name" value="GroEL apical domain-like"/>
    <property type="match status" value="1"/>
</dbReference>
<comment type="caution">
    <text evidence="9">The sequence shown here is derived from an EMBL/GenBank/DDBJ whole genome shotgun (WGS) entry which is preliminary data.</text>
</comment>
<dbReference type="GO" id="GO:0010008">
    <property type="term" value="C:endosome membrane"/>
    <property type="evidence" value="ECO:0007669"/>
    <property type="project" value="TreeGrafter"/>
</dbReference>